<name>A0AAE1MM41_9FABA</name>
<dbReference type="EMBL" id="JAWXYG010000006">
    <property type="protein sequence ID" value="KAK4270549.1"/>
    <property type="molecule type" value="Genomic_DNA"/>
</dbReference>
<reference evidence="3" key="1">
    <citation type="submission" date="2023-10" db="EMBL/GenBank/DDBJ databases">
        <title>Chromosome-level genome of the transformable northern wattle, Acacia crassicarpa.</title>
        <authorList>
            <person name="Massaro I."/>
            <person name="Sinha N.R."/>
            <person name="Poethig S."/>
            <person name="Leichty A.R."/>
        </authorList>
    </citation>
    <scope>NUCLEOTIDE SEQUENCE</scope>
    <source>
        <strain evidence="3">Acra3RX</strain>
        <tissue evidence="3">Leaf</tissue>
    </source>
</reference>
<accession>A0AAE1MM41</accession>
<keyword evidence="2" id="KW-0472">Membrane</keyword>
<feature type="compositionally biased region" description="Low complexity" evidence="1">
    <location>
        <begin position="241"/>
        <end position="259"/>
    </location>
</feature>
<dbReference type="InterPro" id="IPR004158">
    <property type="entry name" value="DUF247_pln"/>
</dbReference>
<dbReference type="Proteomes" id="UP001293593">
    <property type="component" value="Unassembled WGS sequence"/>
</dbReference>
<organism evidence="3 4">
    <name type="scientific">Acacia crassicarpa</name>
    <name type="common">northern wattle</name>
    <dbReference type="NCBI Taxonomy" id="499986"/>
    <lineage>
        <taxon>Eukaryota</taxon>
        <taxon>Viridiplantae</taxon>
        <taxon>Streptophyta</taxon>
        <taxon>Embryophyta</taxon>
        <taxon>Tracheophyta</taxon>
        <taxon>Spermatophyta</taxon>
        <taxon>Magnoliopsida</taxon>
        <taxon>eudicotyledons</taxon>
        <taxon>Gunneridae</taxon>
        <taxon>Pentapetalae</taxon>
        <taxon>rosids</taxon>
        <taxon>fabids</taxon>
        <taxon>Fabales</taxon>
        <taxon>Fabaceae</taxon>
        <taxon>Caesalpinioideae</taxon>
        <taxon>mimosoid clade</taxon>
        <taxon>Acacieae</taxon>
        <taxon>Acacia</taxon>
    </lineage>
</organism>
<comment type="caution">
    <text evidence="3">The sequence shown here is derived from an EMBL/GenBank/DDBJ whole genome shotgun (WGS) entry which is preliminary data.</text>
</comment>
<evidence type="ECO:0000256" key="2">
    <source>
        <dbReference type="SAM" id="Phobius"/>
    </source>
</evidence>
<feature type="region of interest" description="Disordered" evidence="1">
    <location>
        <begin position="240"/>
        <end position="264"/>
    </location>
</feature>
<proteinExistence type="predicted"/>
<dbReference type="Pfam" id="PF03140">
    <property type="entry name" value="DUF247"/>
    <property type="match status" value="1"/>
</dbReference>
<evidence type="ECO:0000313" key="4">
    <source>
        <dbReference type="Proteomes" id="UP001293593"/>
    </source>
</evidence>
<keyword evidence="2" id="KW-0812">Transmembrane</keyword>
<evidence type="ECO:0000313" key="3">
    <source>
        <dbReference type="EMBL" id="KAK4270549.1"/>
    </source>
</evidence>
<gene>
    <name evidence="3" type="ORF">QN277_023572</name>
</gene>
<dbReference type="PANTHER" id="PTHR31170:SF9">
    <property type="entry name" value="PROTEIN, PUTATIVE (DUF247)-RELATED"/>
    <property type="match status" value="1"/>
</dbReference>
<sequence>MASKDHTIISGSSNPDYEIVKHIMIDIKNEPEDLNTTKWNIYRVPFNLRSLNESAYTPQLISIGPLHYGREKLHPMQKQKLRYLNLFRRRVKNNMDQFKEYLKSKEADIRQCYAEKLRHDIDKEKLVEMMLLDSVLIMELFLRVQRQKSEEEDIKNGKNVEKHTYLDDIIVKQSWLNKSIQRDLLLVENQIPLLILEELYNTVVPKSDPDKRRPTFIELAHDYFDCYHTYKRADSYSDQETAASSSSNGKSSKDNNTTSASGFEKKSSLRFRKLKENWGNNYEPQHFTDLIRSFYICKDLNEFKERLPLKTATKLRESGVSFEKVINRPLVDIKFKRVKILSWFLCLGCIPNSTYFKARLQIPELKVDDTTECVLRNLIAFEQCHYPNQPYICSYVSFIDSLIHTKDDVELLVEKEVIMHELGSDTEVATLVNGLCKHVVTDKTCFADIINSLNKHYQRQWYRTMAALRLVYFRDTWRASSTVVGIFVLIFTIFNFCRVLKLVLDLDQRRRP</sequence>
<dbReference type="PANTHER" id="PTHR31170">
    <property type="entry name" value="BNAC04G53230D PROTEIN"/>
    <property type="match status" value="1"/>
</dbReference>
<keyword evidence="4" id="KW-1185">Reference proteome</keyword>
<protein>
    <submittedName>
        <fullName evidence="3">Uncharacterized protein</fullName>
    </submittedName>
</protein>
<evidence type="ECO:0000256" key="1">
    <source>
        <dbReference type="SAM" id="MobiDB-lite"/>
    </source>
</evidence>
<dbReference type="AlphaFoldDB" id="A0AAE1MM41"/>
<keyword evidence="2" id="KW-1133">Transmembrane helix</keyword>
<feature type="transmembrane region" description="Helical" evidence="2">
    <location>
        <begin position="483"/>
        <end position="504"/>
    </location>
</feature>